<dbReference type="GO" id="GO:0008270">
    <property type="term" value="F:zinc ion binding"/>
    <property type="evidence" value="ECO:0007669"/>
    <property type="project" value="UniProtKB-UniRule"/>
</dbReference>
<dbReference type="PANTHER" id="PTHR11109:SF7">
    <property type="entry name" value="GTP CYCLOHYDROLASE 1"/>
    <property type="match status" value="1"/>
</dbReference>
<reference evidence="8 9" key="1">
    <citation type="submission" date="2019-02" db="EMBL/GenBank/DDBJ databases">
        <title>Deep-cultivation of Planctomycetes and their phenomic and genomic characterization uncovers novel biology.</title>
        <authorList>
            <person name="Wiegand S."/>
            <person name="Jogler M."/>
            <person name="Boedeker C."/>
            <person name="Pinto D."/>
            <person name="Vollmers J."/>
            <person name="Rivas-Marin E."/>
            <person name="Kohn T."/>
            <person name="Peeters S.H."/>
            <person name="Heuer A."/>
            <person name="Rast P."/>
            <person name="Oberbeckmann S."/>
            <person name="Bunk B."/>
            <person name="Jeske O."/>
            <person name="Meyerdierks A."/>
            <person name="Storesund J.E."/>
            <person name="Kallscheuer N."/>
            <person name="Luecker S."/>
            <person name="Lage O.M."/>
            <person name="Pohl T."/>
            <person name="Merkel B.J."/>
            <person name="Hornburger P."/>
            <person name="Mueller R.-W."/>
            <person name="Bruemmer F."/>
            <person name="Labrenz M."/>
            <person name="Spormann A.M."/>
            <person name="Op den Camp H."/>
            <person name="Overmann J."/>
            <person name="Amann R."/>
            <person name="Jetten M.S.M."/>
            <person name="Mascher T."/>
            <person name="Medema M.H."/>
            <person name="Devos D.P."/>
            <person name="Kaster A.-K."/>
            <person name="Ovreas L."/>
            <person name="Rohde M."/>
            <person name="Galperin M.Y."/>
            <person name="Jogler C."/>
        </authorList>
    </citation>
    <scope>NUCLEOTIDE SEQUENCE [LARGE SCALE GENOMIC DNA]</scope>
    <source>
        <strain evidence="8 9">KS4</strain>
    </source>
</reference>
<dbReference type="GO" id="GO:0006729">
    <property type="term" value="P:tetrahydrobiopterin biosynthetic process"/>
    <property type="evidence" value="ECO:0007669"/>
    <property type="project" value="TreeGrafter"/>
</dbReference>
<evidence type="ECO:0000256" key="5">
    <source>
        <dbReference type="ARBA" id="ARBA00022801"/>
    </source>
</evidence>
<dbReference type="InterPro" id="IPR001474">
    <property type="entry name" value="GTP_CycHdrlase_I"/>
</dbReference>
<dbReference type="GO" id="GO:0003934">
    <property type="term" value="F:GTP cyclohydrolase I activity"/>
    <property type="evidence" value="ECO:0007669"/>
    <property type="project" value="UniProtKB-UniRule"/>
</dbReference>
<proteinExistence type="inferred from homology"/>
<dbReference type="KEGG" id="pcor:KS4_33410"/>
<dbReference type="HAMAP" id="MF_00223">
    <property type="entry name" value="FolE"/>
    <property type="match status" value="1"/>
</dbReference>
<feature type="binding site" evidence="6">
    <location>
        <position position="168"/>
    </location>
    <ligand>
        <name>Zn(2+)</name>
        <dbReference type="ChEBI" id="CHEBI:29105"/>
    </ligand>
</feature>
<keyword evidence="6" id="KW-0547">Nucleotide-binding</keyword>
<evidence type="ECO:0000256" key="6">
    <source>
        <dbReference type="HAMAP-Rule" id="MF_00223"/>
    </source>
</evidence>
<dbReference type="GO" id="GO:0005737">
    <property type="term" value="C:cytoplasm"/>
    <property type="evidence" value="ECO:0007669"/>
    <property type="project" value="TreeGrafter"/>
</dbReference>
<comment type="catalytic activity">
    <reaction evidence="1 6">
        <text>GTP + H2O = 7,8-dihydroneopterin 3'-triphosphate + formate + H(+)</text>
        <dbReference type="Rhea" id="RHEA:17473"/>
        <dbReference type="ChEBI" id="CHEBI:15377"/>
        <dbReference type="ChEBI" id="CHEBI:15378"/>
        <dbReference type="ChEBI" id="CHEBI:15740"/>
        <dbReference type="ChEBI" id="CHEBI:37565"/>
        <dbReference type="ChEBI" id="CHEBI:58462"/>
        <dbReference type="EC" id="3.5.4.16"/>
    </reaction>
</comment>
<feature type="binding site" evidence="6">
    <location>
        <position position="99"/>
    </location>
    <ligand>
        <name>Zn(2+)</name>
        <dbReference type="ChEBI" id="CHEBI:29105"/>
    </ligand>
</feature>
<feature type="domain" description="GTP cyclohydrolase I" evidence="7">
    <location>
        <begin position="28"/>
        <end position="203"/>
    </location>
</feature>
<keyword evidence="5 6" id="KW-0378">Hydrolase</keyword>
<evidence type="ECO:0000256" key="1">
    <source>
        <dbReference type="ARBA" id="ARBA00001052"/>
    </source>
</evidence>
<dbReference type="GO" id="GO:0006730">
    <property type="term" value="P:one-carbon metabolic process"/>
    <property type="evidence" value="ECO:0007669"/>
    <property type="project" value="UniProtKB-UniRule"/>
</dbReference>
<dbReference type="NCBIfam" id="TIGR00063">
    <property type="entry name" value="folE"/>
    <property type="match status" value="1"/>
</dbReference>
<evidence type="ECO:0000313" key="8">
    <source>
        <dbReference type="EMBL" id="QDU35260.1"/>
    </source>
</evidence>
<keyword evidence="6" id="KW-0342">GTP-binding</keyword>
<comment type="pathway">
    <text evidence="2 6">Cofactor biosynthesis; 7,8-dihydroneopterin triphosphate biosynthesis; 7,8-dihydroneopterin triphosphate from GTP: step 1/1.</text>
</comment>
<feature type="binding site" evidence="6">
    <location>
        <position position="96"/>
    </location>
    <ligand>
        <name>Zn(2+)</name>
        <dbReference type="ChEBI" id="CHEBI:29105"/>
    </ligand>
</feature>
<sequence length="207" mass="23642">MIEKVKPEAVQERTDANGHLKIDFEAAEHAMRQFLHAMGEDVDREGIIDTPRRVTKAMIELMSGRLEDVGEILSRRFKQETDSPVMLRDIELFSLCEHHLLPFIGKVHIAYLPGDGHVVGLSKLARLVDAYAKRPQIQEQLTNQIADALMEHLEPKGVLVWIESEHMCMKMRGIKKCNPVMQTIAARGLYEYDREARKELLGMLRGT</sequence>
<dbReference type="GO" id="GO:0005525">
    <property type="term" value="F:GTP binding"/>
    <property type="evidence" value="ECO:0007669"/>
    <property type="project" value="UniProtKB-KW"/>
</dbReference>
<comment type="similarity">
    <text evidence="3 6">Belongs to the GTP cyclohydrolase I family.</text>
</comment>
<evidence type="ECO:0000259" key="7">
    <source>
        <dbReference type="Pfam" id="PF01227"/>
    </source>
</evidence>
<name>A0A517YYF9_9BACT</name>
<evidence type="ECO:0000256" key="3">
    <source>
        <dbReference type="ARBA" id="ARBA00008085"/>
    </source>
</evidence>
<dbReference type="AlphaFoldDB" id="A0A517YYF9"/>
<gene>
    <name evidence="6 8" type="primary">folE</name>
    <name evidence="8" type="ORF">KS4_33410</name>
</gene>
<dbReference type="InterPro" id="IPR018234">
    <property type="entry name" value="GTP_CycHdrlase_I_CS"/>
</dbReference>
<dbReference type="PANTHER" id="PTHR11109">
    <property type="entry name" value="GTP CYCLOHYDROLASE I"/>
    <property type="match status" value="1"/>
</dbReference>
<dbReference type="Gene3D" id="3.30.1130.10">
    <property type="match status" value="1"/>
</dbReference>
<keyword evidence="4 6" id="KW-0554">One-carbon metabolism</keyword>
<dbReference type="UniPathway" id="UPA00848">
    <property type="reaction ID" value="UER00151"/>
</dbReference>
<protein>
    <recommendedName>
        <fullName evidence="6">GTP cyclohydrolase 1</fullName>
        <ecNumber evidence="6">3.5.4.16</ecNumber>
    </recommendedName>
    <alternativeName>
        <fullName evidence="6">GTP cyclohydrolase I</fullName>
        <shortName evidence="6">GTP-CH-I</shortName>
    </alternativeName>
</protein>
<dbReference type="RefSeq" id="WP_145080326.1">
    <property type="nucleotide sequence ID" value="NZ_CP036425.1"/>
</dbReference>
<dbReference type="EC" id="3.5.4.16" evidence="6"/>
<dbReference type="Pfam" id="PF01227">
    <property type="entry name" value="GTP_cyclohydroI"/>
    <property type="match status" value="1"/>
</dbReference>
<dbReference type="EMBL" id="CP036425">
    <property type="protein sequence ID" value="QDU35260.1"/>
    <property type="molecule type" value="Genomic_DNA"/>
</dbReference>
<dbReference type="GO" id="GO:0046654">
    <property type="term" value="P:tetrahydrofolate biosynthetic process"/>
    <property type="evidence" value="ECO:0007669"/>
    <property type="project" value="UniProtKB-UniRule"/>
</dbReference>
<keyword evidence="9" id="KW-1185">Reference proteome</keyword>
<evidence type="ECO:0000256" key="2">
    <source>
        <dbReference type="ARBA" id="ARBA00005080"/>
    </source>
</evidence>
<dbReference type="SUPFAM" id="SSF55620">
    <property type="entry name" value="Tetrahydrobiopterin biosynthesis enzymes-like"/>
    <property type="match status" value="1"/>
</dbReference>
<keyword evidence="6" id="KW-0479">Metal-binding</keyword>
<evidence type="ECO:0000313" key="9">
    <source>
        <dbReference type="Proteomes" id="UP000317369"/>
    </source>
</evidence>
<evidence type="ECO:0000256" key="4">
    <source>
        <dbReference type="ARBA" id="ARBA00022563"/>
    </source>
</evidence>
<dbReference type="PROSITE" id="PS00859">
    <property type="entry name" value="GTP_CYCLOHYDROL_1_1"/>
    <property type="match status" value="1"/>
</dbReference>
<dbReference type="NCBIfam" id="NF006826">
    <property type="entry name" value="PRK09347.1-3"/>
    <property type="match status" value="1"/>
</dbReference>
<dbReference type="InterPro" id="IPR043133">
    <property type="entry name" value="GTP-CH-I_C/QueF"/>
</dbReference>
<dbReference type="Proteomes" id="UP000317369">
    <property type="component" value="Chromosome"/>
</dbReference>
<keyword evidence="6" id="KW-0862">Zinc</keyword>
<dbReference type="OrthoDB" id="9801207at2"/>
<dbReference type="NCBIfam" id="NF006825">
    <property type="entry name" value="PRK09347.1-2"/>
    <property type="match status" value="1"/>
</dbReference>
<accession>A0A517YYF9</accession>
<dbReference type="InterPro" id="IPR020602">
    <property type="entry name" value="GTP_CycHdrlase_I_dom"/>
</dbReference>
<dbReference type="InterPro" id="IPR043134">
    <property type="entry name" value="GTP-CH-I_N"/>
</dbReference>
<dbReference type="FunFam" id="3.30.1130.10:FF:000001">
    <property type="entry name" value="GTP cyclohydrolase 1"/>
    <property type="match status" value="1"/>
</dbReference>
<dbReference type="Gene3D" id="1.10.286.10">
    <property type="match status" value="1"/>
</dbReference>
<comment type="subunit">
    <text evidence="6">Homopolymer.</text>
</comment>
<organism evidence="8 9">
    <name type="scientific">Poriferisphaera corsica</name>
    <dbReference type="NCBI Taxonomy" id="2528020"/>
    <lineage>
        <taxon>Bacteria</taxon>
        <taxon>Pseudomonadati</taxon>
        <taxon>Planctomycetota</taxon>
        <taxon>Phycisphaerae</taxon>
        <taxon>Phycisphaerales</taxon>
        <taxon>Phycisphaeraceae</taxon>
        <taxon>Poriferisphaera</taxon>
    </lineage>
</organism>